<feature type="binding site" evidence="6">
    <location>
        <position position="244"/>
    </location>
    <ligand>
        <name>a divalent metal cation</name>
        <dbReference type="ChEBI" id="CHEBI:60240"/>
        <label>2</label>
        <note>catalytic</note>
    </ligand>
</feature>
<dbReference type="InterPro" id="IPR036005">
    <property type="entry name" value="Creatinase/aminopeptidase-like"/>
</dbReference>
<reference evidence="9 10" key="1">
    <citation type="submission" date="2021-03" db="EMBL/GenBank/DDBJ databases">
        <title>Genomic Encyclopedia of Type Strains, Phase IV (KMG-IV): sequencing the most valuable type-strain genomes for metagenomic binning, comparative biology and taxonomic classification.</title>
        <authorList>
            <person name="Goeker M."/>
        </authorList>
    </citation>
    <scope>NUCLEOTIDE SEQUENCE [LARGE SCALE GENOMIC DNA]</scope>
    <source>
        <strain evidence="9 10">DSM 1289</strain>
    </source>
</reference>
<feature type="domain" description="Peptidase M24" evidence="8">
    <location>
        <begin position="53"/>
        <end position="283"/>
    </location>
</feature>
<evidence type="ECO:0000256" key="1">
    <source>
        <dbReference type="ARBA" id="ARBA00002521"/>
    </source>
</evidence>
<evidence type="ECO:0000313" key="10">
    <source>
        <dbReference type="Proteomes" id="UP000767291"/>
    </source>
</evidence>
<accession>A0ABS4EEJ3</accession>
<dbReference type="PANTHER" id="PTHR43330">
    <property type="entry name" value="METHIONINE AMINOPEPTIDASE"/>
    <property type="match status" value="1"/>
</dbReference>
<feature type="binding site" evidence="6">
    <location>
        <position position="119"/>
    </location>
    <ligand>
        <name>substrate</name>
    </ligand>
</feature>
<dbReference type="Gene3D" id="3.10.450.50">
    <property type="match status" value="1"/>
</dbReference>
<evidence type="ECO:0000256" key="2">
    <source>
        <dbReference type="ARBA" id="ARBA00022438"/>
    </source>
</evidence>
<evidence type="ECO:0000256" key="7">
    <source>
        <dbReference type="RuleBase" id="RU003653"/>
    </source>
</evidence>
<evidence type="ECO:0000256" key="5">
    <source>
        <dbReference type="ARBA" id="ARBA00022801"/>
    </source>
</evidence>
<feature type="binding site" evidence="6">
    <location>
        <position position="276"/>
    </location>
    <ligand>
        <name>a divalent metal cation</name>
        <dbReference type="ChEBI" id="CHEBI:60240"/>
        <label>2</label>
        <note>catalytic</note>
    </ligand>
</feature>
<evidence type="ECO:0000259" key="8">
    <source>
        <dbReference type="Pfam" id="PF00557"/>
    </source>
</evidence>
<dbReference type="RefSeq" id="WP_209457683.1">
    <property type="nucleotide sequence ID" value="NZ_BAAACS010000005.1"/>
</dbReference>
<keyword evidence="10" id="KW-1185">Reference proteome</keyword>
<dbReference type="NCBIfam" id="TIGR00500">
    <property type="entry name" value="met_pdase_I"/>
    <property type="match status" value="1"/>
</dbReference>
<feature type="binding site" evidence="6">
    <location>
        <position position="137"/>
    </location>
    <ligand>
        <name>a divalent metal cation</name>
        <dbReference type="ChEBI" id="CHEBI:60240"/>
        <label>1</label>
    </ligand>
</feature>
<dbReference type="SUPFAM" id="SSF55920">
    <property type="entry name" value="Creatinase/aminopeptidase"/>
    <property type="match status" value="1"/>
</dbReference>
<comment type="function">
    <text evidence="1 6">Removes the N-terminal methionine from nascent proteins. The N-terminal methionine is often cleaved when the second residue in the primary sequence is small and uncharged (Met-Ala-, Cys, Gly, Pro, Ser, Thr, or Val). Requires deformylation of the N(alpha)-formylated initiator methionine before it can be hydrolyzed.</text>
</comment>
<dbReference type="CDD" id="cd01086">
    <property type="entry name" value="MetAP1"/>
    <property type="match status" value="1"/>
</dbReference>
<dbReference type="GO" id="GO:0004239">
    <property type="term" value="F:initiator methionyl aminopeptidase activity"/>
    <property type="evidence" value="ECO:0007669"/>
    <property type="project" value="UniProtKB-EC"/>
</dbReference>
<keyword evidence="3 6" id="KW-0645">Protease</keyword>
<organism evidence="9 10">
    <name type="scientific">Metaclostridioides mangenotii</name>
    <dbReference type="NCBI Taxonomy" id="1540"/>
    <lineage>
        <taxon>Bacteria</taxon>
        <taxon>Bacillati</taxon>
        <taxon>Bacillota</taxon>
        <taxon>Clostridia</taxon>
        <taxon>Peptostreptococcales</taxon>
        <taxon>Peptostreptococcaceae</taxon>
        <taxon>Metaclostridioides</taxon>
    </lineage>
</organism>
<name>A0ABS4EEJ3_9FIRM</name>
<dbReference type="InterPro" id="IPR001714">
    <property type="entry name" value="Pept_M24_MAP"/>
</dbReference>
<dbReference type="Pfam" id="PF02810">
    <property type="entry name" value="SEC-C"/>
    <property type="match status" value="1"/>
</dbReference>
<dbReference type="EC" id="3.4.11.18" evidence="6 7"/>
<dbReference type="Pfam" id="PF00557">
    <property type="entry name" value="Peptidase_M24"/>
    <property type="match status" value="1"/>
</dbReference>
<dbReference type="Gene3D" id="3.90.230.10">
    <property type="entry name" value="Creatinase/methionine aminopeptidase superfamily"/>
    <property type="match status" value="1"/>
</dbReference>
<comment type="similarity">
    <text evidence="6">Belongs to the peptidase M24A family. Methionine aminopeptidase type 1 subfamily.</text>
</comment>
<dbReference type="PANTHER" id="PTHR43330:SF8">
    <property type="entry name" value="METHIONINE AMINOPEPTIDASE 1D, MITOCHONDRIAL"/>
    <property type="match status" value="1"/>
</dbReference>
<comment type="cofactor">
    <cofactor evidence="6">
        <name>Co(2+)</name>
        <dbReference type="ChEBI" id="CHEBI:48828"/>
    </cofactor>
    <cofactor evidence="6">
        <name>Zn(2+)</name>
        <dbReference type="ChEBI" id="CHEBI:29105"/>
    </cofactor>
    <cofactor evidence="6">
        <name>Mn(2+)</name>
        <dbReference type="ChEBI" id="CHEBI:29035"/>
    </cofactor>
    <cofactor evidence="6">
        <name>Fe(2+)</name>
        <dbReference type="ChEBI" id="CHEBI:29033"/>
    </cofactor>
    <text evidence="6">Binds 2 divalent metal cations per subunit. Has a high-affinity and a low affinity metal-binding site. The true nature of the physiological cofactor is under debate. The enzyme is active with cobalt, zinc, manganese or divalent iron ions. Most likely, methionine aminopeptidases function as mononuclear Fe(2+)-metalloproteases under physiological conditions, and the catalytically relevant metal-binding site has been assigned to the histidine-containing high-affinity site.</text>
</comment>
<dbReference type="InterPro" id="IPR002467">
    <property type="entry name" value="Pept_M24A_MAP1"/>
</dbReference>
<keyword evidence="5 6" id="KW-0378">Hydrolase</keyword>
<dbReference type="PRINTS" id="PR00599">
    <property type="entry name" value="MAPEPTIDASE"/>
</dbReference>
<comment type="caution">
    <text evidence="9">The sequence shown here is derived from an EMBL/GenBank/DDBJ whole genome shotgun (WGS) entry which is preliminary data.</text>
</comment>
<dbReference type="SUPFAM" id="SSF103642">
    <property type="entry name" value="Sec-C motif"/>
    <property type="match status" value="1"/>
</dbReference>
<keyword evidence="4 6" id="KW-0479">Metal-binding</keyword>
<keyword evidence="2 6" id="KW-0031">Aminopeptidase</keyword>
<feature type="binding site" evidence="6">
    <location>
        <position position="211"/>
    </location>
    <ligand>
        <name>a divalent metal cation</name>
        <dbReference type="ChEBI" id="CHEBI:60240"/>
        <label>2</label>
        <note>catalytic</note>
    </ligand>
</feature>
<gene>
    <name evidence="6" type="primary">map</name>
    <name evidence="9" type="ORF">J2Z43_002818</name>
</gene>
<proteinExistence type="inferred from homology"/>
<dbReference type="Proteomes" id="UP000767291">
    <property type="component" value="Unassembled WGS sequence"/>
</dbReference>
<evidence type="ECO:0000313" key="9">
    <source>
        <dbReference type="EMBL" id="MBP1856366.1"/>
    </source>
</evidence>
<comment type="catalytic activity">
    <reaction evidence="6 7">
        <text>Release of N-terminal amino acids, preferentially methionine, from peptides and arylamides.</text>
        <dbReference type="EC" id="3.4.11.18"/>
    </reaction>
</comment>
<protein>
    <recommendedName>
        <fullName evidence="6 7">Methionine aminopeptidase</fullName>
        <shortName evidence="6">MAP</shortName>
        <shortName evidence="6">MetAP</shortName>
        <ecNumber evidence="6 7">3.4.11.18</ecNumber>
    </recommendedName>
    <alternativeName>
        <fullName evidence="6">Peptidase M</fullName>
    </alternativeName>
</protein>
<dbReference type="InterPro" id="IPR004027">
    <property type="entry name" value="SEC_C_motif"/>
</dbReference>
<dbReference type="NCBIfam" id="NF008970">
    <property type="entry name" value="PRK12318.1"/>
    <property type="match status" value="1"/>
</dbReference>
<dbReference type="HAMAP" id="MF_01974">
    <property type="entry name" value="MetAP_1"/>
    <property type="match status" value="1"/>
</dbReference>
<evidence type="ECO:0000256" key="4">
    <source>
        <dbReference type="ARBA" id="ARBA00022723"/>
    </source>
</evidence>
<evidence type="ECO:0000256" key="6">
    <source>
        <dbReference type="HAMAP-Rule" id="MF_01974"/>
    </source>
</evidence>
<evidence type="ECO:0000256" key="3">
    <source>
        <dbReference type="ARBA" id="ARBA00022670"/>
    </source>
</evidence>
<comment type="subunit">
    <text evidence="6">Monomer.</text>
</comment>
<feature type="binding site" evidence="6">
    <location>
        <position position="218"/>
    </location>
    <ligand>
        <name>substrate</name>
    </ligand>
</feature>
<feature type="binding site" evidence="6">
    <location>
        <position position="276"/>
    </location>
    <ligand>
        <name>a divalent metal cation</name>
        <dbReference type="ChEBI" id="CHEBI:60240"/>
        <label>1</label>
    </ligand>
</feature>
<feature type="binding site" evidence="6">
    <location>
        <position position="148"/>
    </location>
    <ligand>
        <name>a divalent metal cation</name>
        <dbReference type="ChEBI" id="CHEBI:60240"/>
        <label>2</label>
        <note>catalytic</note>
    </ligand>
</feature>
<dbReference type="InterPro" id="IPR000994">
    <property type="entry name" value="Pept_M24"/>
</dbReference>
<sequence length="291" mass="32641">MHRKLGRNDNCWCGSGKKYKTCHASFDEKISQYKSKGHIVPKHEIIKTPEEIEALRASAKINISVLDYVAQNIKEGVTTEDIDKWVYQKTTELGGIPATLDYEEYPKSVCTSINDQVCHGIPSDEVVLKDGDIINVDVSTIFNGYFSDSSRMFCIGDVSEEKRKLVDVTKECIEIGLEQVKPWGFLGDMGQAVHEHAMKNGYTVVQEVGGHGIGNEFHEDPWVSYVSEKGTEMLMVPGMVFTIEPMLNMGADEIYLDEEDGWTIYTVDGKPSAQWEIMVLVTETGHEVLAY</sequence>
<feature type="binding site" evidence="6">
    <location>
        <position position="148"/>
    </location>
    <ligand>
        <name>a divalent metal cation</name>
        <dbReference type="ChEBI" id="CHEBI:60240"/>
        <label>1</label>
    </ligand>
</feature>
<dbReference type="EMBL" id="JAGGJX010000008">
    <property type="protein sequence ID" value="MBP1856366.1"/>
    <property type="molecule type" value="Genomic_DNA"/>
</dbReference>